<evidence type="ECO:0000313" key="3">
    <source>
        <dbReference type="Proteomes" id="UP000823891"/>
    </source>
</evidence>
<organism evidence="2 3">
    <name type="scientific">Candidatus Eisenbergiella merdavium</name>
    <dbReference type="NCBI Taxonomy" id="2838551"/>
    <lineage>
        <taxon>Bacteria</taxon>
        <taxon>Bacillati</taxon>
        <taxon>Bacillota</taxon>
        <taxon>Clostridia</taxon>
        <taxon>Lachnospirales</taxon>
        <taxon>Lachnospiraceae</taxon>
        <taxon>Eisenbergiella</taxon>
    </lineage>
</organism>
<evidence type="ECO:0000256" key="1">
    <source>
        <dbReference type="SAM" id="Phobius"/>
    </source>
</evidence>
<gene>
    <name evidence="2" type="ORF">H9761_14595</name>
</gene>
<protein>
    <recommendedName>
        <fullName evidence="4">NAD-dependent epimerase/dehydratase domain-containing protein</fullName>
    </recommendedName>
</protein>
<reference evidence="2" key="2">
    <citation type="submission" date="2021-04" db="EMBL/GenBank/DDBJ databases">
        <authorList>
            <person name="Gilroy R."/>
        </authorList>
    </citation>
    <scope>NUCLEOTIDE SEQUENCE</scope>
    <source>
        <strain evidence="2">USAMLcec2-132</strain>
    </source>
</reference>
<evidence type="ECO:0008006" key="4">
    <source>
        <dbReference type="Google" id="ProtNLM"/>
    </source>
</evidence>
<keyword evidence="1" id="KW-1133">Transmembrane helix</keyword>
<feature type="transmembrane region" description="Helical" evidence="1">
    <location>
        <begin position="343"/>
        <end position="370"/>
    </location>
</feature>
<feature type="transmembrane region" description="Helical" evidence="1">
    <location>
        <begin position="310"/>
        <end position="331"/>
    </location>
</feature>
<dbReference type="Gene3D" id="3.40.50.720">
    <property type="entry name" value="NAD(P)-binding Rossmann-like Domain"/>
    <property type="match status" value="1"/>
</dbReference>
<feature type="transmembrane region" description="Helical" evidence="1">
    <location>
        <begin position="390"/>
        <end position="406"/>
    </location>
</feature>
<proteinExistence type="predicted"/>
<keyword evidence="1" id="KW-0812">Transmembrane</keyword>
<dbReference type="AlphaFoldDB" id="A0A9D2NIA4"/>
<dbReference type="Proteomes" id="UP000823891">
    <property type="component" value="Unassembled WGS sequence"/>
</dbReference>
<reference evidence="2" key="1">
    <citation type="journal article" date="2021" name="PeerJ">
        <title>Extensive microbial diversity within the chicken gut microbiome revealed by metagenomics and culture.</title>
        <authorList>
            <person name="Gilroy R."/>
            <person name="Ravi A."/>
            <person name="Getino M."/>
            <person name="Pursley I."/>
            <person name="Horton D.L."/>
            <person name="Alikhan N.F."/>
            <person name="Baker D."/>
            <person name="Gharbi K."/>
            <person name="Hall N."/>
            <person name="Watson M."/>
            <person name="Adriaenssens E.M."/>
            <person name="Foster-Nyarko E."/>
            <person name="Jarju S."/>
            <person name="Secka A."/>
            <person name="Antonio M."/>
            <person name="Oren A."/>
            <person name="Chaudhuri R.R."/>
            <person name="La Ragione R."/>
            <person name="Hildebrand F."/>
            <person name="Pallen M.J."/>
        </authorList>
    </citation>
    <scope>NUCLEOTIDE SEQUENCE</scope>
    <source>
        <strain evidence="2">USAMLcec2-132</strain>
    </source>
</reference>
<keyword evidence="1" id="KW-0472">Membrane</keyword>
<dbReference type="InterPro" id="IPR036291">
    <property type="entry name" value="NAD(P)-bd_dom_sf"/>
</dbReference>
<sequence>MKDLLITGCTSLIKNDVPKRLPEEIRPVVAGKDCAHRPGKRFYHTYPGEDTFSQLFDVYSFSCIVFVSGYADGGRGYADELHELEKTLLLAIHSHVDKFILLSTEQSQNYVPVPGPGGAELDRDYFQSAALCASQEEALCRFYAGRASLKTIILRLPYLADSSNSSNFLGSVFRQAVQKKKVLLPCHAYDRLDFISQRDLAALIGRIVEEDDDVSDAYYVSSGYLHTFGDLEALLRSTDPGMKILYENNADVINREDYPKRLRRTYGWIPRDDVMEQILNLYQRYTASAGKKRRTLSDLAEALLNRSGRVVGYAEMLIVFILSELLHHFLGNDVYFRFVDVRLFFVVIMGTVHGIRVGVVSALLSCIALFFQYMDQGVDWTLLFYNVENWIPFMIYIMAGSVTGYIKNKKTEEIRFSQEEYSLLRDKYIFLNEVYQSAMENKGEYKKQILGFKDSFGRIFDAVQKLDNVLPQGIFLEALVTMEDILENHSIAIYSVDRYERFGRLVACSNQMRSRLPKSAVLEEIGDLFRTVREGNVYKNTQMTEGLPVYANGIFRDGRLVLFVVIYEVSPEQYGMSYMNMFRILCGLVQTAFLRALEYEELTEQQTYYPDTNVMHTERFMEILTVQEEMRDRQIAEYVLLQLEETDKKRISDKLSRLIRTADVIGEGPDGKLYLLLTQVNQESFHFVESRLVSAGLHYHVTEKVGG</sequence>
<dbReference type="EMBL" id="DWWS01000050">
    <property type="protein sequence ID" value="HJC24909.1"/>
    <property type="molecule type" value="Genomic_DNA"/>
</dbReference>
<name>A0A9D2NIA4_9FIRM</name>
<accession>A0A9D2NIA4</accession>
<comment type="caution">
    <text evidence="2">The sequence shown here is derived from an EMBL/GenBank/DDBJ whole genome shotgun (WGS) entry which is preliminary data.</text>
</comment>
<dbReference type="SUPFAM" id="SSF51735">
    <property type="entry name" value="NAD(P)-binding Rossmann-fold domains"/>
    <property type="match status" value="1"/>
</dbReference>
<evidence type="ECO:0000313" key="2">
    <source>
        <dbReference type="EMBL" id="HJC24909.1"/>
    </source>
</evidence>